<protein>
    <submittedName>
        <fullName evidence="2">Uncharacterized protein</fullName>
    </submittedName>
</protein>
<keyword evidence="1" id="KW-0812">Transmembrane</keyword>
<sequence length="306" mass="32281">MDKDKSSQSKVTLEQLLRIKRAERPTQDFWEGFERDLRHKQLAAAIVEERPWWRSLTGGLAKIYVPVGAVAAVAFAMVMMRSDRTALPVAVGVGAGSQDATVVAVGDGAHGGGIAPSSLHASNEPASLPAKEGVAVVSVRSAPDVGVPQPRSDAQTFPARTDADASDGMLALSSTSAVAAAFVGARNEIFRRQSIAALQVQSGNGDSIVATPILALFEAVSPSVEAEADNATSETDYLHRLASSANPRSSRLLAYADPVSESEMDADNNPRLARARERITSRLNDRALVDSSSRFGAADGKVSIKF</sequence>
<evidence type="ECO:0000313" key="2">
    <source>
        <dbReference type="EMBL" id="OAM91108.1"/>
    </source>
</evidence>
<keyword evidence="1" id="KW-1133">Transmembrane helix</keyword>
<evidence type="ECO:0000256" key="1">
    <source>
        <dbReference type="SAM" id="Phobius"/>
    </source>
</evidence>
<feature type="transmembrane region" description="Helical" evidence="1">
    <location>
        <begin position="63"/>
        <end position="80"/>
    </location>
</feature>
<organism evidence="2 3">
    <name type="scientific">Termitidicoccus mucosus</name>
    <dbReference type="NCBI Taxonomy" id="1184151"/>
    <lineage>
        <taxon>Bacteria</taxon>
        <taxon>Pseudomonadati</taxon>
        <taxon>Verrucomicrobiota</taxon>
        <taxon>Opitutia</taxon>
        <taxon>Opitutales</taxon>
        <taxon>Opitutaceae</taxon>
        <taxon>Termitidicoccus</taxon>
    </lineage>
</organism>
<dbReference type="Proteomes" id="UP000078486">
    <property type="component" value="Unassembled WGS sequence"/>
</dbReference>
<accession>A0A178IMV8</accession>
<dbReference type="EMBL" id="LRRQ01000040">
    <property type="protein sequence ID" value="OAM91108.1"/>
    <property type="molecule type" value="Genomic_DNA"/>
</dbReference>
<dbReference type="OrthoDB" id="194993at2"/>
<dbReference type="STRING" id="1184151.AW736_04850"/>
<reference evidence="2 3" key="1">
    <citation type="submission" date="2016-01" db="EMBL/GenBank/DDBJ databases">
        <title>High potential of lignocellulose degradation of a new Verrucomicrobia species.</title>
        <authorList>
            <person name="Wang Y."/>
            <person name="Shi Y."/>
            <person name="Qiu Z."/>
            <person name="Liu S."/>
            <person name="Yang H."/>
        </authorList>
    </citation>
    <scope>NUCLEOTIDE SEQUENCE [LARGE SCALE GENOMIC DNA]</scope>
    <source>
        <strain evidence="2 3">TSB47</strain>
    </source>
</reference>
<keyword evidence="1" id="KW-0472">Membrane</keyword>
<keyword evidence="3" id="KW-1185">Reference proteome</keyword>
<proteinExistence type="predicted"/>
<dbReference type="AlphaFoldDB" id="A0A178IMV8"/>
<name>A0A178IMV8_9BACT</name>
<gene>
    <name evidence="2" type="ORF">AW736_04850</name>
</gene>
<dbReference type="RefSeq" id="WP_068769100.1">
    <property type="nucleotide sequence ID" value="NZ_CP109796.1"/>
</dbReference>
<comment type="caution">
    <text evidence="2">The sequence shown here is derived from an EMBL/GenBank/DDBJ whole genome shotgun (WGS) entry which is preliminary data.</text>
</comment>
<evidence type="ECO:0000313" key="3">
    <source>
        <dbReference type="Proteomes" id="UP000078486"/>
    </source>
</evidence>